<evidence type="ECO:0000256" key="2">
    <source>
        <dbReference type="ARBA" id="ARBA00022490"/>
    </source>
</evidence>
<dbReference type="OrthoDB" id="49395at2759"/>
<dbReference type="Gene3D" id="1.10.418.10">
    <property type="entry name" value="Calponin-like domain"/>
    <property type="match status" value="1"/>
</dbReference>
<feature type="region of interest" description="Disordered" evidence="5">
    <location>
        <begin position="857"/>
        <end position="886"/>
    </location>
</feature>
<feature type="coiled-coil region" evidence="4">
    <location>
        <begin position="546"/>
        <end position="615"/>
    </location>
</feature>
<gene>
    <name evidence="7" type="ORF">BB561_002376</name>
</gene>
<dbReference type="CDD" id="cd22211">
    <property type="entry name" value="HkD_SF"/>
    <property type="match status" value="1"/>
</dbReference>
<keyword evidence="3 4" id="KW-0175">Coiled coil</keyword>
<feature type="compositionally biased region" description="Polar residues" evidence="5">
    <location>
        <begin position="857"/>
        <end position="872"/>
    </location>
</feature>
<evidence type="ECO:0000313" key="8">
    <source>
        <dbReference type="Proteomes" id="UP000245383"/>
    </source>
</evidence>
<evidence type="ECO:0000256" key="3">
    <source>
        <dbReference type="ARBA" id="ARBA00023054"/>
    </source>
</evidence>
<evidence type="ECO:0000256" key="4">
    <source>
        <dbReference type="SAM" id="Coils"/>
    </source>
</evidence>
<dbReference type="SUPFAM" id="SSF116907">
    <property type="entry name" value="Hook domain"/>
    <property type="match status" value="1"/>
</dbReference>
<dbReference type="PROSITE" id="PS50021">
    <property type="entry name" value="CH"/>
    <property type="match status" value="1"/>
</dbReference>
<protein>
    <recommendedName>
        <fullName evidence="6">Calponin-homology (CH) domain-containing protein</fullName>
    </recommendedName>
</protein>
<dbReference type="Proteomes" id="UP000245383">
    <property type="component" value="Unassembled WGS sequence"/>
</dbReference>
<name>A0A2T9YQW6_9FUNG</name>
<dbReference type="InterPro" id="IPR001715">
    <property type="entry name" value="CH_dom"/>
</dbReference>
<comment type="subcellular location">
    <subcellularLocation>
        <location evidence="1">Cytoplasm</location>
    </subcellularLocation>
</comment>
<dbReference type="InterPro" id="IPR043936">
    <property type="entry name" value="HOOK_N"/>
</dbReference>
<dbReference type="EMBL" id="MBFR01000080">
    <property type="protein sequence ID" value="PVU94654.1"/>
    <property type="molecule type" value="Genomic_DNA"/>
</dbReference>
<dbReference type="AlphaFoldDB" id="A0A2T9YQW6"/>
<reference evidence="7 8" key="1">
    <citation type="journal article" date="2018" name="MBio">
        <title>Comparative Genomics Reveals the Core Gene Toolbox for the Fungus-Insect Symbiosis.</title>
        <authorList>
            <person name="Wang Y."/>
            <person name="Stata M."/>
            <person name="Wang W."/>
            <person name="Stajich J.E."/>
            <person name="White M.M."/>
            <person name="Moncalvo J.M."/>
        </authorList>
    </citation>
    <scope>NUCLEOTIDE SEQUENCE [LARGE SCALE GENOMIC DNA]</scope>
    <source>
        <strain evidence="7 8">SWE-8-4</strain>
    </source>
</reference>
<dbReference type="InterPro" id="IPR036872">
    <property type="entry name" value="CH_dom_sf"/>
</dbReference>
<feature type="coiled-coil region" evidence="4">
    <location>
        <begin position="654"/>
        <end position="705"/>
    </location>
</feature>
<evidence type="ECO:0000313" key="7">
    <source>
        <dbReference type="EMBL" id="PVU94654.1"/>
    </source>
</evidence>
<dbReference type="GO" id="GO:0031122">
    <property type="term" value="P:cytoplasmic microtubule organization"/>
    <property type="evidence" value="ECO:0007669"/>
    <property type="project" value="TreeGrafter"/>
</dbReference>
<feature type="coiled-coil region" evidence="4">
    <location>
        <begin position="218"/>
        <end position="445"/>
    </location>
</feature>
<dbReference type="GO" id="GO:0005737">
    <property type="term" value="C:cytoplasm"/>
    <property type="evidence" value="ECO:0007669"/>
    <property type="project" value="UniProtKB-SubCell"/>
</dbReference>
<dbReference type="PANTHER" id="PTHR18947">
    <property type="entry name" value="HOOK PROTEINS"/>
    <property type="match status" value="1"/>
</dbReference>
<dbReference type="PANTHER" id="PTHR18947:SF28">
    <property type="entry name" value="GIRDIN, ISOFORM A"/>
    <property type="match status" value="1"/>
</dbReference>
<feature type="coiled-coil region" evidence="4">
    <location>
        <begin position="739"/>
        <end position="773"/>
    </location>
</feature>
<accession>A0A2T9YQW6</accession>
<sequence length="886" mass="101134">MEAEPSNHEASLIAWINTFPNLPNKISNLAELSDGVVLFEICENIDKSWFQLGRSTNIAAESWAFKYNNLKKLFRMLTAYCEEVLQYRFNLISSPDLNLIAKNEDVSEIIKICCIILTVAVNCEQKNEYIKRIMTLSENHQGALMISIESTMNQLEEFSHDHLNDNIPSHNNASAVSNNISASAISNDPNSTSIAKIAPDGLLKHLNADRNTDNSSFVSKLQVELLTQLDKNDELQNKLHSLSFEAERWHQKYDEEKAIKDEINEQADFVKLENQNIEMQSQLENNILKLSKANSELLAQKSLLSELDKLRDQEQEFLFLQEKVSKSENTIEKYRIKLEQSSDIKRKLNSAEQQLKKEIDAKNAIEEKYINLISSKSDPSNSSSNPIDNLAKLESRLNLATIENADLKNKLAEIENINKNLAEVANIAENNSRDLEERVRELELMGNTLSLKPSNASSLAAATNKLELAEALNESPAQLKKEIERLGLEIKKLRRGSVIKDDHIKEKNLLESWVETANKEKSDTLLLLAHEKAQIKLITATKDAQISQLEKNLEQKSIEIRNLEESNSNLTNQTKTLFSELGLTTREKEDYSSQIIKLNTELKEKTNSAKELELMKKTYYETKKESHSHELEKESLEGWYSDLDMKLNLELEKTKKLLIEKDEINKDLHKLRAENAKLVEGFESYKNENNDIKLMKARLLESREEFHNTELALQKSKEHIKYLSSELKKTINASNLSSYQAQSKENTQLLKQLDDYQEQINDLKKQNRDILKQKNFESKLLSSAWFYVQRKLEQNSGFGQSSVSNMEANYHPNAVSNRNNRGRVAEMGAAIDNNAAIQQSLKKPGVFAQRRNLDSFNSGSGVPASLNPTWLGTQRDELDSQIYPNK</sequence>
<comment type="caution">
    <text evidence="7">The sequence shown here is derived from an EMBL/GenBank/DDBJ whole genome shotgun (WGS) entry which is preliminary data.</text>
</comment>
<keyword evidence="8" id="KW-1185">Reference proteome</keyword>
<dbReference type="GO" id="GO:0005815">
    <property type="term" value="C:microtubule organizing center"/>
    <property type="evidence" value="ECO:0007669"/>
    <property type="project" value="TreeGrafter"/>
</dbReference>
<keyword evidence="2" id="KW-0963">Cytoplasm</keyword>
<dbReference type="GO" id="GO:0008017">
    <property type="term" value="F:microtubule binding"/>
    <property type="evidence" value="ECO:0007669"/>
    <property type="project" value="TreeGrafter"/>
</dbReference>
<organism evidence="7 8">
    <name type="scientific">Smittium simulii</name>
    <dbReference type="NCBI Taxonomy" id="133385"/>
    <lineage>
        <taxon>Eukaryota</taxon>
        <taxon>Fungi</taxon>
        <taxon>Fungi incertae sedis</taxon>
        <taxon>Zoopagomycota</taxon>
        <taxon>Kickxellomycotina</taxon>
        <taxon>Harpellomycetes</taxon>
        <taxon>Harpellales</taxon>
        <taxon>Legeriomycetaceae</taxon>
        <taxon>Smittium</taxon>
    </lineage>
</organism>
<proteinExistence type="predicted"/>
<dbReference type="Pfam" id="PF19047">
    <property type="entry name" value="HOOK_N"/>
    <property type="match status" value="1"/>
</dbReference>
<evidence type="ECO:0000259" key="6">
    <source>
        <dbReference type="PROSITE" id="PS50021"/>
    </source>
</evidence>
<evidence type="ECO:0000256" key="1">
    <source>
        <dbReference type="ARBA" id="ARBA00004496"/>
    </source>
</evidence>
<dbReference type="STRING" id="133385.A0A2T9YQW6"/>
<evidence type="ECO:0000256" key="5">
    <source>
        <dbReference type="SAM" id="MobiDB-lite"/>
    </source>
</evidence>
<dbReference type="GO" id="GO:0051959">
    <property type="term" value="F:dynein light intermediate chain binding"/>
    <property type="evidence" value="ECO:0007669"/>
    <property type="project" value="TreeGrafter"/>
</dbReference>
<feature type="domain" description="Calponin-homology (CH)" evidence="6">
    <location>
        <begin position="6"/>
        <end position="120"/>
    </location>
</feature>
<dbReference type="GO" id="GO:0030705">
    <property type="term" value="P:cytoskeleton-dependent intracellular transport"/>
    <property type="evidence" value="ECO:0007669"/>
    <property type="project" value="InterPro"/>
</dbReference>